<dbReference type="EMBL" id="JBCHKQ010000001">
    <property type="protein sequence ID" value="MEM5947455.1"/>
    <property type="molecule type" value="Genomic_DNA"/>
</dbReference>
<comment type="subcellular location">
    <subcellularLocation>
        <location evidence="1">Cell membrane</location>
        <topology evidence="1">Multi-pass membrane protein</topology>
    </subcellularLocation>
</comment>
<dbReference type="RefSeq" id="WP_420068904.1">
    <property type="nucleotide sequence ID" value="NZ_JBCHKQ010000001.1"/>
</dbReference>
<keyword evidence="2" id="KW-1003">Cell membrane</keyword>
<sequence>MISYIAAAFVGLVLAFIISVGIIPYIIRISHKKGWFDPKDSRKLHSGDISRLGGIGIFLGFFIAFIVVYIAFGFNGSEKFSYDKILLISGVIIMFITGVLDDFFFLKARIKLAGQIIAAIIIVFLAGYYIKSFIVPILNVEISLGLAGQFITVFWILAVVNAVNLIDGMDGLASSIVITAIFFLNIISFLQSNYVAMLIGLTYLGSMLGFLRYNFPPAKIFMGDGGSHFIGTMLAIMPFIIYGREVSSFALIPVLLLLSIPVFDTFFAILRRVRKNVSIGIADKEHIHHKLIALGLTDKKILFWMSFYTAVMGVISVYWVLTQSTAGMLIALLGGAAGGVFFIIISSAYHKMQDKTR</sequence>
<feature type="transmembrane region" description="Helical" evidence="7">
    <location>
        <begin position="171"/>
        <end position="188"/>
    </location>
</feature>
<feature type="transmembrane region" description="Helical" evidence="7">
    <location>
        <begin position="142"/>
        <end position="164"/>
    </location>
</feature>
<dbReference type="CDD" id="cd06853">
    <property type="entry name" value="GT_WecA_like"/>
    <property type="match status" value="1"/>
</dbReference>
<protein>
    <submittedName>
        <fullName evidence="8">MraY family glycosyltransferase</fullName>
        <ecNumber evidence="8">2.7.8.-</ecNumber>
    </submittedName>
</protein>
<evidence type="ECO:0000256" key="6">
    <source>
        <dbReference type="ARBA" id="ARBA00023136"/>
    </source>
</evidence>
<evidence type="ECO:0000256" key="1">
    <source>
        <dbReference type="ARBA" id="ARBA00004651"/>
    </source>
</evidence>
<comment type="caution">
    <text evidence="8">The sequence shown here is derived from an EMBL/GenBank/DDBJ whole genome shotgun (WGS) entry which is preliminary data.</text>
</comment>
<feature type="transmembrane region" description="Helical" evidence="7">
    <location>
        <begin position="225"/>
        <end position="243"/>
    </location>
</feature>
<dbReference type="EC" id="2.7.8.-" evidence="8"/>
<evidence type="ECO:0000256" key="7">
    <source>
        <dbReference type="SAM" id="Phobius"/>
    </source>
</evidence>
<feature type="transmembrane region" description="Helical" evidence="7">
    <location>
        <begin position="194"/>
        <end position="213"/>
    </location>
</feature>
<feature type="transmembrane region" description="Helical" evidence="7">
    <location>
        <begin position="48"/>
        <end position="72"/>
    </location>
</feature>
<dbReference type="PANTHER" id="PTHR22926">
    <property type="entry name" value="PHOSPHO-N-ACETYLMURAMOYL-PENTAPEPTIDE-TRANSFERASE"/>
    <property type="match status" value="1"/>
</dbReference>
<dbReference type="InterPro" id="IPR018480">
    <property type="entry name" value="PNAcMuramoyl-5peptid_Trfase_CS"/>
</dbReference>
<evidence type="ECO:0000256" key="3">
    <source>
        <dbReference type="ARBA" id="ARBA00022679"/>
    </source>
</evidence>
<keyword evidence="9" id="KW-1185">Reference proteome</keyword>
<evidence type="ECO:0000256" key="5">
    <source>
        <dbReference type="ARBA" id="ARBA00022989"/>
    </source>
</evidence>
<accession>A0ABU9UBU9</accession>
<keyword evidence="3 8" id="KW-0808">Transferase</keyword>
<dbReference type="InterPro" id="IPR000715">
    <property type="entry name" value="Glycosyl_transferase_4"/>
</dbReference>
<keyword evidence="6 7" id="KW-0472">Membrane</keyword>
<dbReference type="Proteomes" id="UP001466331">
    <property type="component" value="Unassembled WGS sequence"/>
</dbReference>
<dbReference type="PROSITE" id="PS01348">
    <property type="entry name" value="MRAY_2"/>
    <property type="match status" value="1"/>
</dbReference>
<dbReference type="Pfam" id="PF00953">
    <property type="entry name" value="Glycos_transf_4"/>
    <property type="match status" value="1"/>
</dbReference>
<evidence type="ECO:0000256" key="4">
    <source>
        <dbReference type="ARBA" id="ARBA00022692"/>
    </source>
</evidence>
<feature type="transmembrane region" description="Helical" evidence="7">
    <location>
        <begin position="6"/>
        <end position="27"/>
    </location>
</feature>
<feature type="transmembrane region" description="Helical" evidence="7">
    <location>
        <begin position="249"/>
        <end position="270"/>
    </location>
</feature>
<organism evidence="8 9">
    <name type="scientific">Rarispira pelagica</name>
    <dbReference type="NCBI Taxonomy" id="3141764"/>
    <lineage>
        <taxon>Bacteria</taxon>
        <taxon>Pseudomonadati</taxon>
        <taxon>Spirochaetota</taxon>
        <taxon>Spirochaetia</taxon>
        <taxon>Winmispirales</taxon>
        <taxon>Winmispiraceae</taxon>
        <taxon>Rarispira</taxon>
    </lineage>
</organism>
<feature type="transmembrane region" description="Helical" evidence="7">
    <location>
        <begin position="84"/>
        <end position="105"/>
    </location>
</feature>
<keyword evidence="5 7" id="KW-1133">Transmembrane helix</keyword>
<dbReference type="PANTHER" id="PTHR22926:SF3">
    <property type="entry name" value="UNDECAPRENYL-PHOSPHATE ALPHA-N-ACETYLGLUCOSAMINYL 1-PHOSPHATE TRANSFERASE"/>
    <property type="match status" value="1"/>
</dbReference>
<reference evidence="8 9" key="1">
    <citation type="submission" date="2024-03" db="EMBL/GenBank/DDBJ databases">
        <title>Ignisphaera cupida sp. nov., a hyperthermophilic hydrolytic archaeon from a hot spring of Kamchatka, and proposal of Ignisphaeraceae fam. nov.</title>
        <authorList>
            <person name="Podosokorskaya O.A."/>
            <person name="Elcheninov A.G."/>
            <person name="Maltseva A.I."/>
            <person name="Zayulina K.S."/>
            <person name="Novikov A."/>
            <person name="Merkel A.Y."/>
        </authorList>
    </citation>
    <scope>NUCLEOTIDE SEQUENCE [LARGE SCALE GENOMIC DNA]</scope>
    <source>
        <strain evidence="8 9">38H-sp</strain>
    </source>
</reference>
<feature type="transmembrane region" description="Helical" evidence="7">
    <location>
        <begin position="327"/>
        <end position="349"/>
    </location>
</feature>
<evidence type="ECO:0000313" key="8">
    <source>
        <dbReference type="EMBL" id="MEM5947455.1"/>
    </source>
</evidence>
<feature type="transmembrane region" description="Helical" evidence="7">
    <location>
        <begin position="301"/>
        <end position="321"/>
    </location>
</feature>
<keyword evidence="4 7" id="KW-0812">Transmembrane</keyword>
<feature type="transmembrane region" description="Helical" evidence="7">
    <location>
        <begin position="112"/>
        <end position="130"/>
    </location>
</feature>
<dbReference type="GO" id="GO:0016740">
    <property type="term" value="F:transferase activity"/>
    <property type="evidence" value="ECO:0007669"/>
    <property type="project" value="UniProtKB-KW"/>
</dbReference>
<gene>
    <name evidence="8" type="ORF">WKV44_02750</name>
</gene>
<evidence type="ECO:0000313" key="9">
    <source>
        <dbReference type="Proteomes" id="UP001466331"/>
    </source>
</evidence>
<evidence type="ECO:0000256" key="2">
    <source>
        <dbReference type="ARBA" id="ARBA00022475"/>
    </source>
</evidence>
<proteinExistence type="predicted"/>
<name>A0ABU9UBU9_9SPIR</name>